<feature type="domain" description="C2H2-type" evidence="3">
    <location>
        <begin position="673"/>
        <end position="703"/>
    </location>
</feature>
<feature type="region of interest" description="Disordered" evidence="2">
    <location>
        <begin position="1352"/>
        <end position="1445"/>
    </location>
</feature>
<organism evidence="4 5">
    <name type="scientific">Elysia crispata</name>
    <name type="common">lettuce slug</name>
    <dbReference type="NCBI Taxonomy" id="231223"/>
    <lineage>
        <taxon>Eukaryota</taxon>
        <taxon>Metazoa</taxon>
        <taxon>Spiralia</taxon>
        <taxon>Lophotrochozoa</taxon>
        <taxon>Mollusca</taxon>
        <taxon>Gastropoda</taxon>
        <taxon>Heterobranchia</taxon>
        <taxon>Euthyneura</taxon>
        <taxon>Panpulmonata</taxon>
        <taxon>Sacoglossa</taxon>
        <taxon>Placobranchoidea</taxon>
        <taxon>Plakobranchidae</taxon>
        <taxon>Elysia</taxon>
    </lineage>
</organism>
<dbReference type="InterPro" id="IPR041192">
    <property type="entry name" value="PIN_11"/>
</dbReference>
<feature type="compositionally biased region" description="Polar residues" evidence="2">
    <location>
        <begin position="2108"/>
        <end position="2179"/>
    </location>
</feature>
<feature type="region of interest" description="Disordered" evidence="2">
    <location>
        <begin position="376"/>
        <end position="403"/>
    </location>
</feature>
<keyword evidence="1" id="KW-0862">Zinc</keyword>
<comment type="caution">
    <text evidence="4">The sequence shown here is derived from an EMBL/GenBank/DDBJ whole genome shotgun (WGS) entry which is preliminary data.</text>
</comment>
<name>A0AAE1AWZ1_9GAST</name>
<evidence type="ECO:0000259" key="3">
    <source>
        <dbReference type="PROSITE" id="PS50157"/>
    </source>
</evidence>
<evidence type="ECO:0000256" key="2">
    <source>
        <dbReference type="SAM" id="MobiDB-lite"/>
    </source>
</evidence>
<reference evidence="4" key="1">
    <citation type="journal article" date="2023" name="G3 (Bethesda)">
        <title>A reference genome for the long-term kleptoplast-retaining sea slug Elysia crispata morphotype clarki.</title>
        <authorList>
            <person name="Eastman K.E."/>
            <person name="Pendleton A.L."/>
            <person name="Shaikh M.A."/>
            <person name="Suttiyut T."/>
            <person name="Ogas R."/>
            <person name="Tomko P."/>
            <person name="Gavelis G."/>
            <person name="Widhalm J.R."/>
            <person name="Wisecaver J.H."/>
        </authorList>
    </citation>
    <scope>NUCLEOTIDE SEQUENCE</scope>
    <source>
        <strain evidence="4">ECLA1</strain>
    </source>
</reference>
<feature type="region of interest" description="Disordered" evidence="2">
    <location>
        <begin position="1718"/>
        <end position="1738"/>
    </location>
</feature>
<keyword evidence="1" id="KW-0863">Zinc-finger</keyword>
<evidence type="ECO:0000313" key="4">
    <source>
        <dbReference type="EMBL" id="KAK3795560.1"/>
    </source>
</evidence>
<dbReference type="Proteomes" id="UP001283361">
    <property type="component" value="Unassembled WGS sequence"/>
</dbReference>
<feature type="region of interest" description="Disordered" evidence="2">
    <location>
        <begin position="1986"/>
        <end position="2037"/>
    </location>
</feature>
<evidence type="ECO:0000313" key="5">
    <source>
        <dbReference type="Proteomes" id="UP001283361"/>
    </source>
</evidence>
<dbReference type="SMART" id="SM00355">
    <property type="entry name" value="ZnF_C2H2"/>
    <property type="match status" value="4"/>
</dbReference>
<dbReference type="GO" id="GO:0008270">
    <property type="term" value="F:zinc ion binding"/>
    <property type="evidence" value="ECO:0007669"/>
    <property type="project" value="UniProtKB-KW"/>
</dbReference>
<feature type="region of interest" description="Disordered" evidence="2">
    <location>
        <begin position="1"/>
        <end position="36"/>
    </location>
</feature>
<dbReference type="EMBL" id="JAWDGP010001032">
    <property type="protein sequence ID" value="KAK3795560.1"/>
    <property type="molecule type" value="Genomic_DNA"/>
</dbReference>
<feature type="compositionally biased region" description="Basic and acidic residues" evidence="2">
    <location>
        <begin position="1725"/>
        <end position="1738"/>
    </location>
</feature>
<dbReference type="InterPro" id="IPR013087">
    <property type="entry name" value="Znf_C2H2_type"/>
</dbReference>
<sequence>MKTYGESAKPSNATKVPRTLKSALAKKKSRGPRLKKKVRFDLRKRLTPSDEAVYEECIAHCKRAGFNRPHISDETQLKSYSCEDVMRPELADSAKPWQSLTCLAPPSSPTNAVRHNSSRCWTGLSSPSRLTGPQATHGILQKSKVQSFRRSLNCKERILTPKWARNSTQMEQTQNTYSPEIASCANSAHSPRNCGEENLKSQAKITASSENSFKWSLPTAAFKEKIVGNERRFVVEELSTNIERLQIATKIASGFPRLEAVSDTSSPFALLQPKECVNFAAVDTCIDDSQEYADRCDDLSMDGDGINNDHFDKNNSSVEKRPKEGETSSTHNSSKDSDVLSSNLDDEKTEEELGIAIRSISTGHMPGAIDAVCDQEELSSTEPPLFDPNCSTSARSKPASSSKQTSRNFLLERSCSADFIIAETFSACSRLSHNLELLVDPEEEIDEDFWRVVCPQNSSDHLTSQTAHYSFCFDESQAPSIENDKKPNTDASQSKGIGQGPSHCCDAVNVSVIQADNKNHSNAPIEHSLLNDHASYAGSCASKSEVLATSSVSQTRMPIRLTPAASSTTVSMLYAHDRPPSRGDTDAELSFCRSVSEVRTSVSQPENISDDVLDCSCVKAETSSFNYRMEPCHKSPGATQNEDINEGEEMDIGEEKTDVEGMTAEDKARPLLMCCVLNCGLQFSQPSLLNEHVAQMNHSPCNPLATILDGLEPSGDPQFLCPQCGISFENETSCLAHMFQVNHARLLLPVPSVVYACPECLRLFGDIPSAEQHMDTLSHYGVAFYFNEDGNAPHRGRPIPVPQRLVTELVARCRRVSHSLVCQDCGLGLADPAELRSHLDMRHIVVAKCCTSIRDVFADLLTDQACAECGQFIYQGLPSTGMCLHTGCPLQGPVLSWPARTLREFVLRCGITGIGVGTEYNLDCGTLVRRHASPLVMMAYRDDSSDFQTEAARADSDGPARSLSESALPLGDDAHTCNRLHFESGIKDAHTLLRATTEDFSTTALVASPARNEDVSLRGTPDSCLLPPCTEAIHAVSNHSFQGTSDPSLGCQNRSDQISFPSTSAARSSFPDLQVPCSSYDMQSSSNSEPQTTSCESCPHLINSHASCGTSSLTSSASSNKASLIHSFSRTMEIDSDGDYDADEEREGVGLEEKLSKELSYNTNAVSGGRIMTNRVVTGEPNVSASLETIPQKSHEKILRAPNVALGNDEIVDPESLLSEVNAAPAALSEESCMPLIGTSKKMVFGSGASLDKNFYCSQPLTSSVFGKSRDQSTQVESADNFDPSTASQACSKDCEQQTSSRHCAAPRLTATIIPQTDIIVISSQAQHSDGDENDVGSIDKEGREDANIRYFVIPKQSQHQQDKLKKRKSNQHSQCQNRQRGGKRGVGAKRSKRRPSSTKTPFGHRKRVSKSFHLPDLTALSKQRSSSTYTTPGSRRAASLSPNRELAKNTFLTATSRTMTEAFKQRPINVNKYNRSKKFEPTYVILHGQDINAAEQDSLDSRAKGLSVYSEVAGDDSSKKNLIDLVQQSTVKLEFNPIKPHKNKHEYNPPSSEEPRYYIVKEETFHSDMETQTRIANSTAQDSEQDRLNVGEPSAAESRYFILPRGPTSSKFDQGKYLVGSDSYEAGPSNAEPHCSYGGNLDGQYMLPRNLLPEHKYPQPFPEPARSSNIAENTLEQGCSLGEKLALRTKLAEMETKEKQIQEYFHGSDRFFAVGSAKTPRPSHLKEPSKEGKLPVRTDSRMCSSQNFVMETDTEADNDYDVENDRNRYFKTTGKVKPACLTHTDEEEGPSESKIVNKKQYSSKITRLINQLQSTNLDSDQEGKQKVGRHTSKNSLVRTRTAAGKVLSVPFIKSHKSNNPRKPLRGPLTRHRALCKAREIQATNKRQKKKKMRRRKPKRITATSKKLVKCKRRGKTILKRQRLLFQKLTLKCTAKMQRKQAKEAALLLETKFSLNKKRKTQTSQKIRAKTSRYTGSLPSANAMTFKRQRKQAWERQTEGRSGNTKTQPKAENCERRKPRPSSVRPRSHHINCSAIKSKTKAAVNLECKSEPKAKKPRLVTNPESNKHTKSLKPVFQSKIDRRQESSERETDKVTPFKLKTKSKCEDSTSTNSTVHPEQFEESTSTNSTIHPEQFEDSTSTNSTIHSEQFEESTSTNSTIHPEQCEESTSTNSTIHPEQSLSSTARAESTTRSDQPEVPTTRPEASDVVSQTAPRLAHSLMLSLDGPSSSRSSLLSRPSTTTVAGVSPAPASSQPSAPALSAVPRHPGYRKLRTPKIQHLSSMASIVFADLENFMFFKHFRGQLPPLTFVWGFVSARPRGPFHREKYFRRYQLYRQLKSTKCTHVSTDIGFGKDAVDFAMTLAIAKLDDRLPASIPFYIVSNDGGFREVENQMRRARREVKVVAPRRHCLTSAGFA</sequence>
<proteinExistence type="predicted"/>
<gene>
    <name evidence="4" type="ORF">RRG08_013285</name>
</gene>
<dbReference type="PROSITE" id="PS00028">
    <property type="entry name" value="ZINC_FINGER_C2H2_1"/>
    <property type="match status" value="4"/>
</dbReference>
<keyword evidence="5" id="KW-1185">Reference proteome</keyword>
<evidence type="ECO:0000256" key="1">
    <source>
        <dbReference type="PROSITE-ProRule" id="PRU00042"/>
    </source>
</evidence>
<keyword evidence="1" id="KW-0479">Metal-binding</keyword>
<protein>
    <recommendedName>
        <fullName evidence="3">C2H2-type domain-containing protein</fullName>
    </recommendedName>
</protein>
<feature type="region of interest" description="Disordered" evidence="2">
    <location>
        <begin position="480"/>
        <end position="501"/>
    </location>
</feature>
<dbReference type="Pfam" id="PF18479">
    <property type="entry name" value="PIN_11"/>
    <property type="match status" value="1"/>
</dbReference>
<feature type="compositionally biased region" description="Basic residues" evidence="2">
    <location>
        <begin position="1381"/>
        <end position="1411"/>
    </location>
</feature>
<feature type="compositionally biased region" description="Basic residues" evidence="2">
    <location>
        <begin position="24"/>
        <end position="36"/>
    </location>
</feature>
<feature type="region of interest" description="Disordered" evidence="2">
    <location>
        <begin position="307"/>
        <end position="348"/>
    </location>
</feature>
<feature type="region of interest" description="Disordered" evidence="2">
    <location>
        <begin position="1816"/>
        <end position="1837"/>
    </location>
</feature>
<feature type="compositionally biased region" description="Low complexity" evidence="2">
    <location>
        <begin position="391"/>
        <end position="403"/>
    </location>
</feature>
<dbReference type="PROSITE" id="PS50157">
    <property type="entry name" value="ZINC_FINGER_C2H2_2"/>
    <property type="match status" value="1"/>
</dbReference>
<feature type="compositionally biased region" description="Polar residues" evidence="2">
    <location>
        <begin position="1421"/>
        <end position="1434"/>
    </location>
</feature>
<feature type="compositionally biased region" description="Basic and acidic residues" evidence="2">
    <location>
        <begin position="307"/>
        <end position="326"/>
    </location>
</feature>
<feature type="compositionally biased region" description="Basic and acidic residues" evidence="2">
    <location>
        <begin position="2079"/>
        <end position="2095"/>
    </location>
</feature>
<feature type="compositionally biased region" description="Low complexity" evidence="2">
    <location>
        <begin position="2247"/>
        <end position="2264"/>
    </location>
</feature>
<feature type="compositionally biased region" description="Polar residues" evidence="2">
    <location>
        <begin position="2000"/>
        <end position="2010"/>
    </location>
</feature>
<feature type="compositionally biased region" description="Low complexity" evidence="2">
    <location>
        <begin position="2227"/>
        <end position="2239"/>
    </location>
</feature>
<feature type="region of interest" description="Disordered" evidence="2">
    <location>
        <begin position="2054"/>
        <end position="2267"/>
    </location>
</feature>
<accession>A0AAE1AWZ1</accession>
<feature type="region of interest" description="Disordered" evidence="2">
    <location>
        <begin position="948"/>
        <end position="967"/>
    </location>
</feature>